<feature type="transmembrane region" description="Helical" evidence="1">
    <location>
        <begin position="27"/>
        <end position="55"/>
    </location>
</feature>
<evidence type="ECO:0000313" key="3">
    <source>
        <dbReference type="Proteomes" id="UP000076858"/>
    </source>
</evidence>
<gene>
    <name evidence="2" type="ORF">APZ42_027403</name>
</gene>
<dbReference type="AlphaFoldDB" id="A0A164RIT7"/>
<evidence type="ECO:0000256" key="1">
    <source>
        <dbReference type="SAM" id="Phobius"/>
    </source>
</evidence>
<name>A0A164RIT7_9CRUS</name>
<protein>
    <submittedName>
        <fullName evidence="2">Uncharacterized protein</fullName>
    </submittedName>
</protein>
<dbReference type="Proteomes" id="UP000076858">
    <property type="component" value="Unassembled WGS sequence"/>
</dbReference>
<sequence length="80" mass="9550">MMLSYGLEGGAATAACYYWQVNLHVRLFVFFLFFFFALTMQILSFRVCALCPLLNRGVYRRQTDRQNRRTHRHARKGERK</sequence>
<accession>A0A164RIT7</accession>
<organism evidence="2 3">
    <name type="scientific">Daphnia magna</name>
    <dbReference type="NCBI Taxonomy" id="35525"/>
    <lineage>
        <taxon>Eukaryota</taxon>
        <taxon>Metazoa</taxon>
        <taxon>Ecdysozoa</taxon>
        <taxon>Arthropoda</taxon>
        <taxon>Crustacea</taxon>
        <taxon>Branchiopoda</taxon>
        <taxon>Diplostraca</taxon>
        <taxon>Cladocera</taxon>
        <taxon>Anomopoda</taxon>
        <taxon>Daphniidae</taxon>
        <taxon>Daphnia</taxon>
    </lineage>
</organism>
<dbReference type="EMBL" id="LRGB01002190">
    <property type="protein sequence ID" value="KZS08697.1"/>
    <property type="molecule type" value="Genomic_DNA"/>
</dbReference>
<evidence type="ECO:0000313" key="2">
    <source>
        <dbReference type="EMBL" id="KZS08697.1"/>
    </source>
</evidence>
<keyword evidence="1" id="KW-0472">Membrane</keyword>
<keyword evidence="1" id="KW-1133">Transmembrane helix</keyword>
<keyword evidence="3" id="KW-1185">Reference proteome</keyword>
<keyword evidence="1" id="KW-0812">Transmembrane</keyword>
<comment type="caution">
    <text evidence="2">The sequence shown here is derived from an EMBL/GenBank/DDBJ whole genome shotgun (WGS) entry which is preliminary data.</text>
</comment>
<proteinExistence type="predicted"/>
<reference evidence="2 3" key="1">
    <citation type="submission" date="2016-03" db="EMBL/GenBank/DDBJ databases">
        <title>EvidentialGene: Evidence-directed Construction of Genes on Genomes.</title>
        <authorList>
            <person name="Gilbert D.G."/>
            <person name="Choi J.-H."/>
            <person name="Mockaitis K."/>
            <person name="Colbourne J."/>
            <person name="Pfrender M."/>
        </authorList>
    </citation>
    <scope>NUCLEOTIDE SEQUENCE [LARGE SCALE GENOMIC DNA]</scope>
    <source>
        <strain evidence="2 3">Xinb3</strain>
        <tissue evidence="2">Complete organism</tissue>
    </source>
</reference>